<dbReference type="Pfam" id="PF13847">
    <property type="entry name" value="Methyltransf_31"/>
    <property type="match status" value="1"/>
</dbReference>
<dbReference type="SUPFAM" id="SSF53335">
    <property type="entry name" value="S-adenosyl-L-methionine-dependent methyltransferases"/>
    <property type="match status" value="1"/>
</dbReference>
<dbReference type="EMBL" id="HG807090">
    <property type="protein sequence ID" value="CDW60423.1"/>
    <property type="molecule type" value="Genomic_DNA"/>
</dbReference>
<evidence type="ECO:0000256" key="2">
    <source>
        <dbReference type="ARBA" id="ARBA00022618"/>
    </source>
</evidence>
<dbReference type="CDD" id="cd16337">
    <property type="entry name" value="MukF_C"/>
    <property type="match status" value="1"/>
</dbReference>
<dbReference type="Gene3D" id="3.40.50.150">
    <property type="entry name" value="Vaccinia Virus protein VP39"/>
    <property type="match status" value="1"/>
</dbReference>
<dbReference type="HAMAP" id="MF_01802">
    <property type="entry name" value="MukE"/>
    <property type="match status" value="1"/>
</dbReference>
<evidence type="ECO:0000259" key="8">
    <source>
        <dbReference type="Pfam" id="PF03882"/>
    </source>
</evidence>
<proteinExistence type="inferred from homology"/>
<keyword evidence="1" id="KW-0963">Cytoplasm</keyword>
<evidence type="ECO:0000313" key="12">
    <source>
        <dbReference type="Proteomes" id="UP000030665"/>
    </source>
</evidence>
<dbReference type="CDD" id="cd02440">
    <property type="entry name" value="AdoMet_MTases"/>
    <property type="match status" value="1"/>
</dbReference>
<dbReference type="InterPro" id="IPR025714">
    <property type="entry name" value="Methyltranfer_dom"/>
</dbReference>
<reference evidence="11" key="2">
    <citation type="submission" date="2014-03" db="EMBL/GenBank/DDBJ databases">
        <title>The whipworm genome and dual-species transcriptomics of an intimate host-pathogen interaction.</title>
        <authorList>
            <person name="Foth B.J."/>
            <person name="Tsai I.J."/>
            <person name="Reid A.J."/>
            <person name="Bancroft A.J."/>
            <person name="Nichol S."/>
            <person name="Tracey A."/>
            <person name="Holroyd N."/>
            <person name="Cotton J.A."/>
            <person name="Stanley E.J."/>
            <person name="Zarowiecki M."/>
            <person name="Liu J.Z."/>
            <person name="Huckvale T."/>
            <person name="Cooper P.J."/>
            <person name="Grencis R.K."/>
            <person name="Berriman M."/>
        </authorList>
    </citation>
    <scope>NUCLEOTIDE SEQUENCE [LARGE SCALE GENOMIC DNA]</scope>
</reference>
<evidence type="ECO:0000256" key="6">
    <source>
        <dbReference type="ARBA" id="ARBA00023306"/>
    </source>
</evidence>
<dbReference type="Pfam" id="PF17192">
    <property type="entry name" value="MukF_M"/>
    <property type="match status" value="1"/>
</dbReference>
<dbReference type="Pfam" id="PF03882">
    <property type="entry name" value="WHD_KicB"/>
    <property type="match status" value="1"/>
</dbReference>
<dbReference type="Gene3D" id="1.10.225.40">
    <property type="entry name" value="MukF, C-terminal domain"/>
    <property type="match status" value="1"/>
</dbReference>
<keyword evidence="6" id="KW-0131">Cell cycle</keyword>
<dbReference type="Gene3D" id="1.20.58.590">
    <property type="entry name" value="Chromosome partition protein MukF, middle domain"/>
    <property type="match status" value="1"/>
</dbReference>
<dbReference type="Gene3D" id="1.10.10.2260">
    <property type="entry name" value="MukE-like family, C-terminal domain"/>
    <property type="match status" value="1"/>
</dbReference>
<dbReference type="InterPro" id="IPR033440">
    <property type="entry name" value="MukF_M"/>
</dbReference>
<dbReference type="CDD" id="cd16335">
    <property type="entry name" value="MukF_N"/>
    <property type="match status" value="1"/>
</dbReference>
<dbReference type="HAMAP" id="MF_01803">
    <property type="entry name" value="MukF"/>
    <property type="match status" value="1"/>
</dbReference>
<dbReference type="PANTHER" id="PTHR43861">
    <property type="entry name" value="TRANS-ACONITATE 2-METHYLTRANSFERASE-RELATED"/>
    <property type="match status" value="1"/>
</dbReference>
<evidence type="ECO:0000259" key="9">
    <source>
        <dbReference type="Pfam" id="PF13847"/>
    </source>
</evidence>
<dbReference type="Pfam" id="PF04288">
    <property type="entry name" value="MukE"/>
    <property type="match status" value="1"/>
</dbReference>
<dbReference type="AlphaFoldDB" id="A0A077ZL21"/>
<dbReference type="GO" id="GO:0005509">
    <property type="term" value="F:calcium ion binding"/>
    <property type="evidence" value="ECO:0007669"/>
    <property type="project" value="InterPro"/>
</dbReference>
<accession>A0A077ZL21</accession>
<dbReference type="SUPFAM" id="SSF140570">
    <property type="entry name" value="MukF C-terminal domain-like"/>
    <property type="match status" value="1"/>
</dbReference>
<dbReference type="InterPro" id="IPR036390">
    <property type="entry name" value="WH_DNA-bd_sf"/>
</dbReference>
<gene>
    <name evidence="11" type="ORF">TTRE_0000880201</name>
</gene>
<name>A0A077ZL21_TRITR</name>
<dbReference type="InterPro" id="IPR042037">
    <property type="entry name" value="MukE_C"/>
</dbReference>
<keyword evidence="12" id="KW-1185">Reference proteome</keyword>
<evidence type="ECO:0000256" key="4">
    <source>
        <dbReference type="ARBA" id="ARBA00022837"/>
    </source>
</evidence>
<keyword evidence="2" id="KW-0132">Cell division</keyword>
<dbReference type="NCBIfam" id="NF003602">
    <property type="entry name" value="PRK05256.1"/>
    <property type="match status" value="1"/>
</dbReference>
<organism evidence="11 12">
    <name type="scientific">Trichuris trichiura</name>
    <name type="common">Whipworm</name>
    <name type="synonym">Trichocephalus trichiurus</name>
    <dbReference type="NCBI Taxonomy" id="36087"/>
    <lineage>
        <taxon>Eukaryota</taxon>
        <taxon>Metazoa</taxon>
        <taxon>Ecdysozoa</taxon>
        <taxon>Nematoda</taxon>
        <taxon>Enoplea</taxon>
        <taxon>Dorylaimia</taxon>
        <taxon>Trichinellida</taxon>
        <taxon>Trichuridae</taxon>
        <taxon>Trichuris</taxon>
    </lineage>
</organism>
<dbReference type="InterPro" id="IPR036388">
    <property type="entry name" value="WH-like_DNA-bd_sf"/>
</dbReference>
<dbReference type="Gene3D" id="1.10.10.10">
    <property type="entry name" value="Winged helix-like DNA-binding domain superfamily/Winged helix DNA-binding domain"/>
    <property type="match status" value="1"/>
</dbReference>
<feature type="compositionally biased region" description="Acidic residues" evidence="7">
    <location>
        <begin position="835"/>
        <end position="848"/>
    </location>
</feature>
<dbReference type="STRING" id="36087.A0A077ZL21"/>
<evidence type="ECO:0000256" key="1">
    <source>
        <dbReference type="ARBA" id="ARBA00022490"/>
    </source>
</evidence>
<sequence>MQDRNFDDIAEKFSRNIYGTTKGQLRQAILWQDLDRVLAEMGPQKLRVLDAGGGEGQTAIKMAERGHQVILCDLSAQMIDRAKQAAEAKGVSDNMQFIHCAAQDVASHLETPVDLILFHAVLEWVADPRSVLQTLWSVLRPGGVLSLMFYNAHGLLMHNMVAGNFDYVQAGMPKKKKRTLSPDYPRDPAQVYLWLEEAGWQIMVPELVAWARKNDFSISLPVDRLSFLLAVATLNGERLDGEMSEGELVDAFRHVSDAFEQTSETIGVRANNAINDMVRQRLLNRFTSEQAEGNAIYRLTPLGIGITDYYIRQREFSTLRLSMQLSIVAGELKRAADAAEEGGDEFHWHRNVYAPLKYSVAEIFDSIDLTQRLMDEQQQQVKDDIAQLLNKDWRAAISSCELLLSETSGTLRELQDTLEAAGDKLQANLLRIQDATMTHDDLHFVDRLVFDLQSKLDRIISWGQQSIDLWIGYDRHVHKFIRTAIDMDKNRVFAQRLRQSVQTYFDEPWALTYANADRLLDMRDEEMALRDEEVTGELPEDLEYEEFNEIREQLAAIIEEQLAVYKTRQVPLDLGLVVREYLSQYPRARHFDVARIVIDQAVRLGVAQADFTGLPAKWQPINDYGAKLAQALANPLFPALDSALRSGRHIGLDELDNHAFLMDFQEYLEEFYARYNVELIRAPEGFFYLRPRSTTLIPRSVLSELDMMVGKILCYLYLSPERLANEGIFTQQELYDELLTLADEAKLLKLVNNRSTGSDVDRQKLQEKVRSSLNRLRRLGMVWFMGHDSSKFRITESVFRFGADVRAGDDPREAQRRLIRDGEAMPIENHLQLNDETEESQPDSGEEE</sequence>
<evidence type="ECO:0000256" key="7">
    <source>
        <dbReference type="SAM" id="MobiDB-lite"/>
    </source>
</evidence>
<dbReference type="OrthoDB" id="66144at2759"/>
<dbReference type="GO" id="GO:0030261">
    <property type="term" value="P:chromosome condensation"/>
    <property type="evidence" value="ECO:0007669"/>
    <property type="project" value="UniProtKB-KW"/>
</dbReference>
<evidence type="ECO:0000256" key="3">
    <source>
        <dbReference type="ARBA" id="ARBA00022829"/>
    </source>
</evidence>
<feature type="region of interest" description="Disordered" evidence="7">
    <location>
        <begin position="820"/>
        <end position="848"/>
    </location>
</feature>
<dbReference type="InterPro" id="IPR036141">
    <property type="entry name" value="MukF_M_sp"/>
</dbReference>
<dbReference type="SUPFAM" id="SSF46785">
    <property type="entry name" value="Winged helix' DNA-binding domain"/>
    <property type="match status" value="1"/>
</dbReference>
<dbReference type="CDD" id="cd16336">
    <property type="entry name" value="MukE"/>
    <property type="match status" value="1"/>
</dbReference>
<keyword evidence="4" id="KW-0106">Calcium</keyword>
<dbReference type="InterPro" id="IPR029063">
    <property type="entry name" value="SAM-dependent_MTases_sf"/>
</dbReference>
<dbReference type="GO" id="GO:0005737">
    <property type="term" value="C:cytoplasm"/>
    <property type="evidence" value="ECO:0007669"/>
    <property type="project" value="InterPro"/>
</dbReference>
<dbReference type="InterPro" id="IPR033441">
    <property type="entry name" value="MukF_C"/>
</dbReference>
<feature type="domain" description="Methyltransferase" evidence="9">
    <location>
        <begin position="45"/>
        <end position="168"/>
    </location>
</feature>
<feature type="domain" description="Chromosome partition protein MukF middle" evidence="10">
    <location>
        <begin position="317"/>
        <end position="477"/>
    </location>
</feature>
<evidence type="ECO:0000256" key="5">
    <source>
        <dbReference type="ARBA" id="ARBA00023067"/>
    </source>
</evidence>
<feature type="domain" description="Chromosome partition protein MukF winged-helix" evidence="8">
    <location>
        <begin position="203"/>
        <end position="313"/>
    </location>
</feature>
<reference evidence="11" key="1">
    <citation type="submission" date="2014-01" db="EMBL/GenBank/DDBJ databases">
        <authorList>
            <person name="Aslett M."/>
        </authorList>
    </citation>
    <scope>NUCLEOTIDE SEQUENCE</scope>
</reference>
<dbReference type="InterPro" id="IPR038198">
    <property type="entry name" value="MukF_C_sf"/>
</dbReference>
<dbReference type="Proteomes" id="UP000030665">
    <property type="component" value="Unassembled WGS sequence"/>
</dbReference>
<dbReference type="NCBIfam" id="NF008264">
    <property type="entry name" value="PRK11036.1"/>
    <property type="match status" value="1"/>
</dbReference>
<dbReference type="GO" id="GO:0006260">
    <property type="term" value="P:DNA replication"/>
    <property type="evidence" value="ECO:0007669"/>
    <property type="project" value="InterPro"/>
</dbReference>
<dbReference type="GO" id="GO:0051301">
    <property type="term" value="P:cell division"/>
    <property type="evidence" value="ECO:0007669"/>
    <property type="project" value="UniProtKB-KW"/>
</dbReference>
<dbReference type="InterPro" id="IPR033439">
    <property type="entry name" value="MukF_WHTH"/>
</dbReference>
<dbReference type="NCBIfam" id="NF003615">
    <property type="entry name" value="PRK05260.1"/>
    <property type="match status" value="1"/>
</dbReference>
<keyword evidence="5" id="KW-0226">DNA condensation</keyword>
<dbReference type="InterPro" id="IPR007385">
    <property type="entry name" value="Scp_MukE"/>
</dbReference>
<evidence type="ECO:0000259" key="10">
    <source>
        <dbReference type="Pfam" id="PF17192"/>
    </source>
</evidence>
<evidence type="ECO:0000313" key="11">
    <source>
        <dbReference type="EMBL" id="CDW60423.1"/>
    </source>
</evidence>
<dbReference type="GO" id="GO:0007059">
    <property type="term" value="P:chromosome segregation"/>
    <property type="evidence" value="ECO:0007669"/>
    <property type="project" value="UniProtKB-KW"/>
</dbReference>
<keyword evidence="3" id="KW-0159">Chromosome partition</keyword>
<protein>
    <submittedName>
        <fullName evidence="11">KicB and MukE and Methyltransf 31 domain containi ng protein</fullName>
    </submittedName>
</protein>
<dbReference type="InterPro" id="IPR005582">
    <property type="entry name" value="Chromosome_partition_MukF"/>
</dbReference>